<keyword evidence="1" id="KW-0812">Transmembrane</keyword>
<keyword evidence="1" id="KW-1133">Transmembrane helix</keyword>
<evidence type="ECO:0000313" key="3">
    <source>
        <dbReference type="Proteomes" id="UP000252100"/>
    </source>
</evidence>
<proteinExistence type="predicted"/>
<keyword evidence="3" id="KW-1185">Reference proteome</keyword>
<protein>
    <recommendedName>
        <fullName evidence="4">Cxxc_20_cxxc protein</fullName>
    </recommendedName>
</protein>
<reference evidence="2 3" key="1">
    <citation type="journal article" date="2018" name="J. Microbiol.">
        <title>Salicibibacter kimchii gen. nov., sp. nov., a moderately halophilic and alkalitolerant bacterium in the family Bacillaceae, isolated from kimchi.</title>
        <authorList>
            <person name="Jang J.Y."/>
            <person name="Oh Y.J."/>
            <person name="Lim S.K."/>
            <person name="Park H.K."/>
            <person name="Lee C."/>
            <person name="Kim J.Y."/>
            <person name="Lee M.A."/>
            <person name="Choi H.J."/>
        </authorList>
    </citation>
    <scope>NUCLEOTIDE SEQUENCE [LARGE SCALE GENOMIC DNA]</scope>
    <source>
        <strain evidence="2 3">NKC1-1</strain>
    </source>
</reference>
<name>A0A345BUW6_9BACI</name>
<dbReference type="AlphaFoldDB" id="A0A345BUW6"/>
<sequence length="110" mass="13157">MRNKKGGRVLKLPVCWSCQYKYKWAELLLVIEGRKTCPVCSEKQYVTSHSKWLQGFAFVPLILFYWVTVMFMINMSFALYLVIGLLYFAAYWFLILPFQYEFTDEKQQLV</sequence>
<dbReference type="InterPro" id="IPR026369">
    <property type="entry name" value="CxxC_20_CxxC"/>
</dbReference>
<feature type="transmembrane region" description="Helical" evidence="1">
    <location>
        <begin position="79"/>
        <end position="98"/>
    </location>
</feature>
<dbReference type="NCBIfam" id="TIGR04104">
    <property type="entry name" value="cxxc_20_cxxc"/>
    <property type="match status" value="1"/>
</dbReference>
<dbReference type="Proteomes" id="UP000252100">
    <property type="component" value="Chromosome"/>
</dbReference>
<organism evidence="2 3">
    <name type="scientific">Salicibibacter kimchii</name>
    <dbReference type="NCBI Taxonomy" id="2099786"/>
    <lineage>
        <taxon>Bacteria</taxon>
        <taxon>Bacillati</taxon>
        <taxon>Bacillota</taxon>
        <taxon>Bacilli</taxon>
        <taxon>Bacillales</taxon>
        <taxon>Bacillaceae</taxon>
        <taxon>Salicibibacter</taxon>
    </lineage>
</organism>
<evidence type="ECO:0000256" key="1">
    <source>
        <dbReference type="SAM" id="Phobius"/>
    </source>
</evidence>
<accession>A0A345BUW6</accession>
<gene>
    <name evidence="2" type="ORF">DT065_01065</name>
</gene>
<dbReference type="EMBL" id="CP031092">
    <property type="protein sequence ID" value="AXF54747.1"/>
    <property type="molecule type" value="Genomic_DNA"/>
</dbReference>
<dbReference type="KEGG" id="rue:DT065_01065"/>
<keyword evidence="1" id="KW-0472">Membrane</keyword>
<evidence type="ECO:0000313" key="2">
    <source>
        <dbReference type="EMBL" id="AXF54747.1"/>
    </source>
</evidence>
<feature type="transmembrane region" description="Helical" evidence="1">
    <location>
        <begin position="52"/>
        <end position="73"/>
    </location>
</feature>
<evidence type="ECO:0008006" key="4">
    <source>
        <dbReference type="Google" id="ProtNLM"/>
    </source>
</evidence>